<reference evidence="1" key="1">
    <citation type="submission" date="2020-03" db="EMBL/GenBank/DDBJ databases">
        <title>The deep terrestrial virosphere.</title>
        <authorList>
            <person name="Holmfeldt K."/>
            <person name="Nilsson E."/>
            <person name="Simone D."/>
            <person name="Lopez-Fernandez M."/>
            <person name="Wu X."/>
            <person name="de Brujin I."/>
            <person name="Lundin D."/>
            <person name="Andersson A."/>
            <person name="Bertilsson S."/>
            <person name="Dopson M."/>
        </authorList>
    </citation>
    <scope>NUCLEOTIDE SEQUENCE</scope>
    <source>
        <strain evidence="1">MM415B02238</strain>
    </source>
</reference>
<proteinExistence type="predicted"/>
<accession>A0A6M3KV07</accession>
<sequence length="187" mass="21319">MALVNTDSVLPFLVPFLPGLPLPIAEQYLHRAMREFLMRVSLWREDITFDAEEDEDEYTLDTSGIGDDLAVHDVLKLTYDENELDEAYYRHDSYKLILDSEITPSEDETDAFVATCHIVPTISCVLYPDYIFTRYTEAVAGLAGMLLAGQEGKPWHSQAQAKQFQLDYRRGLQRAMMALEEEETISG</sequence>
<dbReference type="EMBL" id="MT142564">
    <property type="protein sequence ID" value="QJA85255.1"/>
    <property type="molecule type" value="Genomic_DNA"/>
</dbReference>
<name>A0A6M3KV07_9ZZZZ</name>
<gene>
    <name evidence="1" type="ORF">MM415B02238_0003</name>
</gene>
<organism evidence="1">
    <name type="scientific">viral metagenome</name>
    <dbReference type="NCBI Taxonomy" id="1070528"/>
    <lineage>
        <taxon>unclassified sequences</taxon>
        <taxon>metagenomes</taxon>
        <taxon>organismal metagenomes</taxon>
    </lineage>
</organism>
<evidence type="ECO:0000313" key="1">
    <source>
        <dbReference type="EMBL" id="QJA85255.1"/>
    </source>
</evidence>
<protein>
    <submittedName>
        <fullName evidence="1">Uncharacterized protein</fullName>
    </submittedName>
</protein>
<dbReference type="AlphaFoldDB" id="A0A6M3KV07"/>